<dbReference type="VEuPathDB" id="FungiDB:PMAA_067940"/>
<evidence type="ECO:0000313" key="1">
    <source>
        <dbReference type="EMBL" id="EEA25696.1"/>
    </source>
</evidence>
<dbReference type="PANTHER" id="PTHR36195:SF4">
    <property type="entry name" value="DOMAIN PROTEIN, PUTATIVE (AFU_ORTHOLOGUE AFUA_5G01990)-RELATED"/>
    <property type="match status" value="1"/>
</dbReference>
<reference evidence="2" key="1">
    <citation type="journal article" date="2015" name="Genome Announc.">
        <title>Genome sequence of the AIDS-associated pathogen Penicillium marneffei (ATCC18224) and its near taxonomic relative Talaromyces stipitatus (ATCC10500).</title>
        <authorList>
            <person name="Nierman W.C."/>
            <person name="Fedorova-Abrams N.D."/>
            <person name="Andrianopoulos A."/>
        </authorList>
    </citation>
    <scope>NUCLEOTIDE SEQUENCE [LARGE SCALE GENOMIC DNA]</scope>
    <source>
        <strain evidence="2">ATCC 18224 / CBS 334.59 / QM 7333</strain>
    </source>
</reference>
<keyword evidence="2" id="KW-1185">Reference proteome</keyword>
<dbReference type="EMBL" id="DS995900">
    <property type="protein sequence ID" value="EEA25696.1"/>
    <property type="molecule type" value="Genomic_DNA"/>
</dbReference>
<dbReference type="Pfam" id="PF04681">
    <property type="entry name" value="Bys1"/>
    <property type="match status" value="1"/>
</dbReference>
<dbReference type="HOGENOM" id="CLU_1384571_0_0_1"/>
<dbReference type="AlphaFoldDB" id="B6QCP2"/>
<dbReference type="Proteomes" id="UP000001294">
    <property type="component" value="Unassembled WGS sequence"/>
</dbReference>
<gene>
    <name evidence="1" type="ORF">PMAA_067940</name>
</gene>
<accession>B6QCP2</accession>
<sequence>MEKKRKEEKEAIRLAKDIYAFPCGSKPYRREYPPQSYQLCQESPPRRLGDSLPYGCHIVILNNCEFAIYIWTTRSREGQNIAVQPNSQWAGTRYQVAGGVDIKVTTSPDGILTAAPRYTFTYDWVGDVIWYGVNDLFGDPFGSHRVVVVPVNATGPACHEINWPAGFPVRGRTKARGCGPATDLHVNLCGLPVPPPP</sequence>
<dbReference type="PhylomeDB" id="B6QCP2"/>
<dbReference type="PANTHER" id="PTHR36195">
    <property type="entry name" value="DOMAIN PROTEIN, PUTATIVE (AFU_ORTHOLOGUE AFUA_5G01990)-RELATED-RELATED"/>
    <property type="match status" value="1"/>
</dbReference>
<proteinExistence type="predicted"/>
<protein>
    <recommendedName>
        <fullName evidence="3">Bys1 family protein</fullName>
    </recommendedName>
</protein>
<name>B6QCP2_TALMQ</name>
<dbReference type="InterPro" id="IPR006771">
    <property type="entry name" value="CetA-like"/>
</dbReference>
<evidence type="ECO:0008006" key="3">
    <source>
        <dbReference type="Google" id="ProtNLM"/>
    </source>
</evidence>
<evidence type="ECO:0000313" key="2">
    <source>
        <dbReference type="Proteomes" id="UP000001294"/>
    </source>
</evidence>
<organism evidence="1 2">
    <name type="scientific">Talaromyces marneffei (strain ATCC 18224 / CBS 334.59 / QM 7333)</name>
    <name type="common">Penicillium marneffei</name>
    <dbReference type="NCBI Taxonomy" id="441960"/>
    <lineage>
        <taxon>Eukaryota</taxon>
        <taxon>Fungi</taxon>
        <taxon>Dikarya</taxon>
        <taxon>Ascomycota</taxon>
        <taxon>Pezizomycotina</taxon>
        <taxon>Eurotiomycetes</taxon>
        <taxon>Eurotiomycetidae</taxon>
        <taxon>Eurotiales</taxon>
        <taxon>Trichocomaceae</taxon>
        <taxon>Talaromyces</taxon>
        <taxon>Talaromyces sect. Talaromyces</taxon>
    </lineage>
</organism>